<gene>
    <name evidence="7" type="ordered locus">Tint_2999</name>
</gene>
<dbReference type="InterPro" id="IPR023772">
    <property type="entry name" value="DNA-bd_HTH_TetR-type_CS"/>
</dbReference>
<evidence type="ECO:0000256" key="4">
    <source>
        <dbReference type="ARBA" id="ARBA00023163"/>
    </source>
</evidence>
<accession>D5WZD5</accession>
<organism evidence="7">
    <name type="scientific">Thiomonas intermedia (strain K12)</name>
    <name type="common">Thiobacillus intermedius</name>
    <dbReference type="NCBI Taxonomy" id="75379"/>
    <lineage>
        <taxon>Bacteria</taxon>
        <taxon>Pseudomonadati</taxon>
        <taxon>Pseudomonadota</taxon>
        <taxon>Betaproteobacteria</taxon>
        <taxon>Burkholderiales</taxon>
        <taxon>Thiomonas</taxon>
    </lineage>
</organism>
<dbReference type="HOGENOM" id="CLU_069356_12_4_4"/>
<evidence type="ECO:0000259" key="6">
    <source>
        <dbReference type="PROSITE" id="PS50977"/>
    </source>
</evidence>
<dbReference type="Pfam" id="PF00440">
    <property type="entry name" value="TetR_N"/>
    <property type="match status" value="1"/>
</dbReference>
<keyword evidence="1" id="KW-0678">Repressor</keyword>
<dbReference type="EMBL" id="CP002021">
    <property type="protein sequence ID" value="ADG32333.1"/>
    <property type="molecule type" value="Genomic_DNA"/>
</dbReference>
<feature type="domain" description="HTH tetR-type" evidence="6">
    <location>
        <begin position="10"/>
        <end position="70"/>
    </location>
</feature>
<dbReference type="InterPro" id="IPR009057">
    <property type="entry name" value="Homeodomain-like_sf"/>
</dbReference>
<dbReference type="AlphaFoldDB" id="D5WZD5"/>
<feature type="DNA-binding region" description="H-T-H motif" evidence="5">
    <location>
        <begin position="33"/>
        <end position="52"/>
    </location>
</feature>
<evidence type="ECO:0000256" key="1">
    <source>
        <dbReference type="ARBA" id="ARBA00022491"/>
    </source>
</evidence>
<dbReference type="STRING" id="75379.Tint_2999"/>
<dbReference type="SUPFAM" id="SSF46689">
    <property type="entry name" value="Homeodomain-like"/>
    <property type="match status" value="1"/>
</dbReference>
<reference evidence="7" key="1">
    <citation type="submission" date="2010-04" db="EMBL/GenBank/DDBJ databases">
        <title>Complete sequence of Thiomonas intermedia K12.</title>
        <authorList>
            <consortium name="US DOE Joint Genome Institute"/>
            <person name="Lucas S."/>
            <person name="Copeland A."/>
            <person name="Lapidus A."/>
            <person name="Cheng J.-F."/>
            <person name="Bruce D."/>
            <person name="Goodwin L."/>
            <person name="Pitluck S."/>
            <person name="Davenport K."/>
            <person name="Detter J.C."/>
            <person name="Han C."/>
            <person name="Tapia R."/>
            <person name="Land M."/>
            <person name="Hauser L."/>
            <person name="Kyrpides N."/>
            <person name="Ovchinnikova G."/>
            <person name="Kerfeld C.A."/>
            <person name="Cannon G.C."/>
            <person name="Heinhorst S."/>
            <person name="Woyke T."/>
        </authorList>
    </citation>
    <scope>NUCLEOTIDE SEQUENCE [LARGE SCALE GENOMIC DNA]</scope>
    <source>
        <strain evidence="7">K12</strain>
    </source>
</reference>
<dbReference type="InterPro" id="IPR041490">
    <property type="entry name" value="KstR2_TetR_C"/>
</dbReference>
<keyword evidence="3 5" id="KW-0238">DNA-binding</keyword>
<name>D5WZD5_THIK1</name>
<keyword evidence="2" id="KW-0805">Transcription regulation</keyword>
<dbReference type="InterPro" id="IPR036271">
    <property type="entry name" value="Tet_transcr_reg_TetR-rel_C_sf"/>
</dbReference>
<evidence type="ECO:0000256" key="2">
    <source>
        <dbReference type="ARBA" id="ARBA00023015"/>
    </source>
</evidence>
<dbReference type="PRINTS" id="PR00455">
    <property type="entry name" value="HTHTETR"/>
</dbReference>
<dbReference type="InterPro" id="IPR001647">
    <property type="entry name" value="HTH_TetR"/>
</dbReference>
<dbReference type="PROSITE" id="PS01081">
    <property type="entry name" value="HTH_TETR_1"/>
    <property type="match status" value="1"/>
</dbReference>
<dbReference type="Gene3D" id="1.10.357.10">
    <property type="entry name" value="Tetracycline Repressor, domain 2"/>
    <property type="match status" value="1"/>
</dbReference>
<dbReference type="PROSITE" id="PS50977">
    <property type="entry name" value="HTH_TETR_2"/>
    <property type="match status" value="1"/>
</dbReference>
<evidence type="ECO:0000256" key="3">
    <source>
        <dbReference type="ARBA" id="ARBA00023125"/>
    </source>
</evidence>
<dbReference type="Gene3D" id="1.10.10.60">
    <property type="entry name" value="Homeodomain-like"/>
    <property type="match status" value="1"/>
</dbReference>
<dbReference type="GO" id="GO:0003700">
    <property type="term" value="F:DNA-binding transcription factor activity"/>
    <property type="evidence" value="ECO:0007669"/>
    <property type="project" value="TreeGrafter"/>
</dbReference>
<proteinExistence type="predicted"/>
<dbReference type="BioCyc" id="TINT75379:TINT_RS15030-MONOMER"/>
<dbReference type="PANTHER" id="PTHR30055:SF234">
    <property type="entry name" value="HTH-TYPE TRANSCRIPTIONAL REGULATOR BETI"/>
    <property type="match status" value="1"/>
</dbReference>
<protein>
    <submittedName>
        <fullName evidence="7">Transcriptional regulator, TetR family</fullName>
    </submittedName>
</protein>
<keyword evidence="4" id="KW-0804">Transcription</keyword>
<sequence>MARGRAANYDDQRAAILAHAARLFARQGYAATSMNQVADASALSKAALYHYFRDKYALLTHIAEAHVRRLLEVTLEVETLCGEPRRFLEALIERFVREYASAQDAHRVLTEDVRFLEPVDRDRILGIEREVVGHFARAIAATRPELEPASLDKPLAMLLFGMINWLFTWFKPGQPLDYPTLAPLVADLFLNGVSGLHITPVIRPEGEQTHVT</sequence>
<dbReference type="eggNOG" id="COG1309">
    <property type="taxonomic scope" value="Bacteria"/>
</dbReference>
<dbReference type="KEGG" id="tin:Tint_2999"/>
<evidence type="ECO:0000256" key="5">
    <source>
        <dbReference type="PROSITE-ProRule" id="PRU00335"/>
    </source>
</evidence>
<dbReference type="GO" id="GO:0000976">
    <property type="term" value="F:transcription cis-regulatory region binding"/>
    <property type="evidence" value="ECO:0007669"/>
    <property type="project" value="TreeGrafter"/>
</dbReference>
<evidence type="ECO:0000313" key="7">
    <source>
        <dbReference type="EMBL" id="ADG32333.1"/>
    </source>
</evidence>
<dbReference type="InterPro" id="IPR050109">
    <property type="entry name" value="HTH-type_TetR-like_transc_reg"/>
</dbReference>
<dbReference type="PANTHER" id="PTHR30055">
    <property type="entry name" value="HTH-TYPE TRANSCRIPTIONAL REGULATOR RUTR"/>
    <property type="match status" value="1"/>
</dbReference>
<dbReference type="SUPFAM" id="SSF48498">
    <property type="entry name" value="Tetracyclin repressor-like, C-terminal domain"/>
    <property type="match status" value="1"/>
</dbReference>
<dbReference type="Pfam" id="PF17932">
    <property type="entry name" value="TetR_C_24"/>
    <property type="match status" value="1"/>
</dbReference>